<name>A0A191WIL2_9MICO</name>
<dbReference type="InterPro" id="IPR000055">
    <property type="entry name" value="Restrct_endonuc_typeI_TRD"/>
</dbReference>
<evidence type="ECO:0000256" key="3">
    <source>
        <dbReference type="ARBA" id="ARBA00023125"/>
    </source>
</evidence>
<dbReference type="AlphaFoldDB" id="A0A191WIL2"/>
<dbReference type="Gene3D" id="3.90.220.20">
    <property type="entry name" value="DNA methylase specificity domains"/>
    <property type="match status" value="2"/>
</dbReference>
<dbReference type="REBASE" id="150665">
    <property type="entry name" value="S.AspAR33ORF16645P"/>
</dbReference>
<dbReference type="InterPro" id="IPR044946">
    <property type="entry name" value="Restrct_endonuc_typeI_TRD_sf"/>
</dbReference>
<dbReference type="CDD" id="cd17256">
    <property type="entry name" value="RMtype1_S_EcoJA65PI-TRD1-CR1_like"/>
    <property type="match status" value="1"/>
</dbReference>
<dbReference type="PANTHER" id="PTHR30408:SF12">
    <property type="entry name" value="TYPE I RESTRICTION ENZYME MJAVIII SPECIFICITY SUBUNIT"/>
    <property type="match status" value="1"/>
</dbReference>
<dbReference type="InterPro" id="IPR052021">
    <property type="entry name" value="Type-I_RS_S_subunit"/>
</dbReference>
<feature type="domain" description="Type I restriction modification DNA specificity" evidence="4">
    <location>
        <begin position="223"/>
        <end position="359"/>
    </location>
</feature>
<reference evidence="6" key="2">
    <citation type="submission" date="2016-01" db="EMBL/GenBank/DDBJ databases">
        <title>Complete genome sequence of Agromyces aureus AR33T and comparison with related organisms.</title>
        <authorList>
            <person name="Corretto E."/>
            <person name="Antonielli L."/>
            <person name="Sessitsch A."/>
            <person name="Brader G."/>
        </authorList>
    </citation>
    <scope>NUCLEOTIDE SEQUENCE [LARGE SCALE GENOMIC DNA]</scope>
    <source>
        <strain evidence="6">AR33</strain>
    </source>
</reference>
<dbReference type="CDD" id="cd17257">
    <property type="entry name" value="RMtype1_S_EcoBI-TRD1-CR1_like"/>
    <property type="match status" value="1"/>
</dbReference>
<proteinExistence type="inferred from homology"/>
<keyword evidence="6" id="KW-1185">Reference proteome</keyword>
<dbReference type="PANTHER" id="PTHR30408">
    <property type="entry name" value="TYPE-1 RESTRICTION ENZYME ECOKI SPECIFICITY PROTEIN"/>
    <property type="match status" value="1"/>
</dbReference>
<keyword evidence="3" id="KW-0238">DNA-binding</keyword>
<evidence type="ECO:0000256" key="1">
    <source>
        <dbReference type="ARBA" id="ARBA00010923"/>
    </source>
</evidence>
<dbReference type="Pfam" id="PF01420">
    <property type="entry name" value="Methylase_S"/>
    <property type="match status" value="1"/>
</dbReference>
<evidence type="ECO:0000259" key="4">
    <source>
        <dbReference type="Pfam" id="PF01420"/>
    </source>
</evidence>
<dbReference type="OrthoDB" id="3197085at2"/>
<reference evidence="5 6" key="1">
    <citation type="journal article" date="2016" name="Int. J. Syst. Evol. Microbiol.">
        <title>Agromyces aureus sp. nov., isolated from the rhizosphere of Salix caprea L. grown in a heavy-metal-contaminated soil.</title>
        <authorList>
            <person name="Corretto E."/>
            <person name="Antonielli L."/>
            <person name="Sessitsch A."/>
            <person name="Compant S."/>
            <person name="Gorfer M."/>
            <person name="Kuffner M."/>
            <person name="Brader G."/>
        </authorList>
    </citation>
    <scope>NUCLEOTIDE SEQUENCE [LARGE SCALE GENOMIC DNA]</scope>
    <source>
        <strain evidence="5 6">AR33</strain>
    </source>
</reference>
<organism evidence="5 6">
    <name type="scientific">Agromyces aureus</name>
    <dbReference type="NCBI Taxonomy" id="453304"/>
    <lineage>
        <taxon>Bacteria</taxon>
        <taxon>Bacillati</taxon>
        <taxon>Actinomycetota</taxon>
        <taxon>Actinomycetes</taxon>
        <taxon>Micrococcales</taxon>
        <taxon>Microbacteriaceae</taxon>
        <taxon>Agromyces</taxon>
    </lineage>
</organism>
<dbReference type="EMBL" id="CP013979">
    <property type="protein sequence ID" value="ANJ28096.1"/>
    <property type="molecule type" value="Genomic_DNA"/>
</dbReference>
<dbReference type="RefSeq" id="WP_067879545.1">
    <property type="nucleotide sequence ID" value="NZ_CP013979.1"/>
</dbReference>
<dbReference type="GO" id="GO:0009307">
    <property type="term" value="P:DNA restriction-modification system"/>
    <property type="evidence" value="ECO:0007669"/>
    <property type="project" value="UniProtKB-KW"/>
</dbReference>
<protein>
    <recommendedName>
        <fullName evidence="4">Type I restriction modification DNA specificity domain-containing protein</fullName>
    </recommendedName>
</protein>
<gene>
    <name evidence="5" type="ORF">ATC03_16640</name>
</gene>
<evidence type="ECO:0000313" key="5">
    <source>
        <dbReference type="EMBL" id="ANJ28096.1"/>
    </source>
</evidence>
<sequence length="400" mass="43580">MTTFLEADTETDQHRVSQLATLINGFPFDSADFSSDADVPLLRIRDLTAREFETFVPREAVPASAFVQDGDVVIGMDGDFNSALWSRGEAALNQRVCLLRARGRVDPRYLAYAIPPHLQRINELTWSTTVKHLSAGSVRAIRVPAHSYEQQRAIAGYLDRETAQIDAFIAKNEELIALLTERRASSIVELIGAHETIPLKRLVSPQRPLTYGILQCGEPVESGIPYIGPSDLLGEGASPQLSSLRKTTPEIAAAYGRSVLRGGDIVVSIGPAFGRVGLLSEDLEGANLTQDTVRVATVPELVDSQYLVWVLSSRIADDFWDYEILGATFRRLNLGTLGETPIPYPLVAKQKRIADRIAVAVAEIDRAIEVARRSVGLARERRAALISAAVTGKIDVGVAA</sequence>
<dbReference type="STRING" id="453304.ATC03_16640"/>
<accession>A0A191WIL2</accession>
<keyword evidence="2" id="KW-0680">Restriction system</keyword>
<dbReference type="SUPFAM" id="SSF116734">
    <property type="entry name" value="DNA methylase specificity domain"/>
    <property type="match status" value="2"/>
</dbReference>
<dbReference type="GO" id="GO:0003677">
    <property type="term" value="F:DNA binding"/>
    <property type="evidence" value="ECO:0007669"/>
    <property type="project" value="UniProtKB-KW"/>
</dbReference>
<evidence type="ECO:0000256" key="2">
    <source>
        <dbReference type="ARBA" id="ARBA00022747"/>
    </source>
</evidence>
<dbReference type="Proteomes" id="UP000078437">
    <property type="component" value="Chromosome"/>
</dbReference>
<comment type="similarity">
    <text evidence="1">Belongs to the type-I restriction system S methylase family.</text>
</comment>
<evidence type="ECO:0000313" key="6">
    <source>
        <dbReference type="Proteomes" id="UP000078437"/>
    </source>
</evidence>
<dbReference type="KEGG" id="agy:ATC03_16640"/>